<keyword evidence="7 10" id="KW-0472">Membrane</keyword>
<organism evidence="11 12">
    <name type="scientific">Polypedilum vanderplanki</name>
    <name type="common">Sleeping chironomid midge</name>
    <dbReference type="NCBI Taxonomy" id="319348"/>
    <lineage>
        <taxon>Eukaryota</taxon>
        <taxon>Metazoa</taxon>
        <taxon>Ecdysozoa</taxon>
        <taxon>Arthropoda</taxon>
        <taxon>Hexapoda</taxon>
        <taxon>Insecta</taxon>
        <taxon>Pterygota</taxon>
        <taxon>Neoptera</taxon>
        <taxon>Endopterygota</taxon>
        <taxon>Diptera</taxon>
        <taxon>Nematocera</taxon>
        <taxon>Chironomoidea</taxon>
        <taxon>Chironomidae</taxon>
        <taxon>Chironominae</taxon>
        <taxon>Polypedilum</taxon>
        <taxon>Polypedilum</taxon>
    </lineage>
</organism>
<dbReference type="GO" id="GO:0007165">
    <property type="term" value="P:signal transduction"/>
    <property type="evidence" value="ECO:0007669"/>
    <property type="project" value="UniProtKB-KW"/>
</dbReference>
<comment type="similarity">
    <text evidence="10">Belongs to the insect chemoreceptor superfamily. Heteromeric odorant receptor channel (TC 1.A.69) family.</text>
</comment>
<keyword evidence="2" id="KW-1003">Cell membrane</keyword>
<feature type="transmembrane region" description="Helical" evidence="10">
    <location>
        <begin position="36"/>
        <end position="54"/>
    </location>
</feature>
<accession>A0A9J6CNH3</accession>
<feature type="transmembrane region" description="Helical" evidence="10">
    <location>
        <begin position="180"/>
        <end position="201"/>
    </location>
</feature>
<protein>
    <recommendedName>
        <fullName evidence="10">Odorant receptor</fullName>
    </recommendedName>
</protein>
<feature type="transmembrane region" description="Helical" evidence="10">
    <location>
        <begin position="60"/>
        <end position="78"/>
    </location>
</feature>
<evidence type="ECO:0000256" key="7">
    <source>
        <dbReference type="ARBA" id="ARBA00023136"/>
    </source>
</evidence>
<evidence type="ECO:0000256" key="1">
    <source>
        <dbReference type="ARBA" id="ARBA00004651"/>
    </source>
</evidence>
<evidence type="ECO:0000256" key="6">
    <source>
        <dbReference type="ARBA" id="ARBA00022989"/>
    </source>
</evidence>
<evidence type="ECO:0000256" key="4">
    <source>
        <dbReference type="ARBA" id="ARBA00022692"/>
    </source>
</evidence>
<dbReference type="GO" id="GO:0004984">
    <property type="term" value="F:olfactory receptor activity"/>
    <property type="evidence" value="ECO:0007669"/>
    <property type="project" value="InterPro"/>
</dbReference>
<evidence type="ECO:0000313" key="12">
    <source>
        <dbReference type="Proteomes" id="UP001107558"/>
    </source>
</evidence>
<evidence type="ECO:0000256" key="5">
    <source>
        <dbReference type="ARBA" id="ARBA00022725"/>
    </source>
</evidence>
<sequence>MDDEIYFIFQTPVRILKFFGLWINKKSSIFYKVYGILVHLLFFEIYGFFMTMYLTKSHGLAIYAEVMSLLPAYFSCAIKTINFMTRVDEIEELFMMIKNCAKDFEIDRKFRKDLIEVNWMYKAFWGGATFSVLLTIVSTLLSQTISVRMWFPFEVDTPFRFWIVVIIQNLNSLSYTAVNMAVVIFPVFFMCYIAGLFELLCKQLESLKEQSSLKLSVMQKPKIPNQTVVIVKPKEPTNREKLLKCIEIHLKIIELVRKVQKLFSTVIFIEGLISTFVLCTTSFLLTIISPQMQTVIFLKVFFLLMTWLLQILLPCYYSERITCLSGELSTSLFHSDWMMENREYQKLVVFFMQNAKRPIKMSALGIFEIDLETFMKIANTAYSFYAVFKRSDVKKKHGKRHHE</sequence>
<dbReference type="GO" id="GO:0005886">
    <property type="term" value="C:plasma membrane"/>
    <property type="evidence" value="ECO:0007669"/>
    <property type="project" value="UniProtKB-SubCell"/>
</dbReference>
<comment type="caution">
    <text evidence="11">The sequence shown here is derived from an EMBL/GenBank/DDBJ whole genome shotgun (WGS) entry which is preliminary data.</text>
</comment>
<comment type="caution">
    <text evidence="10">Lacks conserved residue(s) required for the propagation of feature annotation.</text>
</comment>
<proteinExistence type="inferred from homology"/>
<dbReference type="PANTHER" id="PTHR21137:SF35">
    <property type="entry name" value="ODORANT RECEPTOR 19A-RELATED"/>
    <property type="match status" value="1"/>
</dbReference>
<feature type="transmembrane region" description="Helical" evidence="10">
    <location>
        <begin position="262"/>
        <end position="288"/>
    </location>
</feature>
<keyword evidence="12" id="KW-1185">Reference proteome</keyword>
<feature type="transmembrane region" description="Helical" evidence="10">
    <location>
        <begin position="294"/>
        <end position="317"/>
    </location>
</feature>
<dbReference type="OrthoDB" id="7759666at2759"/>
<keyword evidence="3 10" id="KW-0716">Sensory transduction</keyword>
<dbReference type="InterPro" id="IPR004117">
    <property type="entry name" value="7tm6_olfct_rcpt"/>
</dbReference>
<dbReference type="GO" id="GO:0005549">
    <property type="term" value="F:odorant binding"/>
    <property type="evidence" value="ECO:0007669"/>
    <property type="project" value="InterPro"/>
</dbReference>
<evidence type="ECO:0000256" key="2">
    <source>
        <dbReference type="ARBA" id="ARBA00022475"/>
    </source>
</evidence>
<evidence type="ECO:0000256" key="9">
    <source>
        <dbReference type="ARBA" id="ARBA00023224"/>
    </source>
</evidence>
<comment type="subcellular location">
    <subcellularLocation>
        <location evidence="1 10">Cell membrane</location>
        <topology evidence="1 10">Multi-pass membrane protein</topology>
    </subcellularLocation>
</comment>
<evidence type="ECO:0000313" key="11">
    <source>
        <dbReference type="EMBL" id="KAG5683517.1"/>
    </source>
</evidence>
<dbReference type="EMBL" id="JADBJN010000001">
    <property type="protein sequence ID" value="KAG5683517.1"/>
    <property type="molecule type" value="Genomic_DNA"/>
</dbReference>
<keyword evidence="4 10" id="KW-0812">Transmembrane</keyword>
<dbReference type="Proteomes" id="UP001107558">
    <property type="component" value="Chromosome 1"/>
</dbReference>
<gene>
    <name evidence="11" type="ORF">PVAND_012791</name>
</gene>
<evidence type="ECO:0000256" key="10">
    <source>
        <dbReference type="RuleBase" id="RU351113"/>
    </source>
</evidence>
<name>A0A9J6CNH3_POLVA</name>
<dbReference type="AlphaFoldDB" id="A0A9J6CNH3"/>
<keyword evidence="8 10" id="KW-0675">Receptor</keyword>
<dbReference type="Pfam" id="PF02949">
    <property type="entry name" value="7tm_6"/>
    <property type="match status" value="1"/>
</dbReference>
<keyword evidence="9 10" id="KW-0807">Transducer</keyword>
<reference evidence="11" key="1">
    <citation type="submission" date="2021-03" db="EMBL/GenBank/DDBJ databases">
        <title>Chromosome level genome of the anhydrobiotic midge Polypedilum vanderplanki.</title>
        <authorList>
            <person name="Yoshida Y."/>
            <person name="Kikawada T."/>
            <person name="Gusev O."/>
        </authorList>
    </citation>
    <scope>NUCLEOTIDE SEQUENCE</scope>
    <source>
        <strain evidence="11">NIAS01</strain>
        <tissue evidence="11">Whole body or cell culture</tissue>
    </source>
</reference>
<keyword evidence="5 10" id="KW-0552">Olfaction</keyword>
<feature type="transmembrane region" description="Helical" evidence="10">
    <location>
        <begin position="119"/>
        <end position="141"/>
    </location>
</feature>
<dbReference type="PANTHER" id="PTHR21137">
    <property type="entry name" value="ODORANT RECEPTOR"/>
    <property type="match status" value="1"/>
</dbReference>
<evidence type="ECO:0000256" key="3">
    <source>
        <dbReference type="ARBA" id="ARBA00022606"/>
    </source>
</evidence>
<evidence type="ECO:0000256" key="8">
    <source>
        <dbReference type="ARBA" id="ARBA00023170"/>
    </source>
</evidence>
<keyword evidence="6 10" id="KW-1133">Transmembrane helix</keyword>